<proteinExistence type="predicted"/>
<reference evidence="2 3" key="2">
    <citation type="submission" date="2016-08" db="EMBL/GenBank/DDBJ databases">
        <title>Pervasive Adenine N6-methylation of Active Genes in Fungi.</title>
        <authorList>
            <consortium name="DOE Joint Genome Institute"/>
            <person name="Mondo S.J."/>
            <person name="Dannebaum R.O."/>
            <person name="Kuo R.C."/>
            <person name="Labutti K."/>
            <person name="Haridas S."/>
            <person name="Kuo A."/>
            <person name="Salamov A."/>
            <person name="Ahrendt S.R."/>
            <person name="Lipzen A."/>
            <person name="Sullivan W."/>
            <person name="Andreopoulos W.B."/>
            <person name="Clum A."/>
            <person name="Lindquist E."/>
            <person name="Daum C."/>
            <person name="Ramamoorthy G.K."/>
            <person name="Gryganskyi A."/>
            <person name="Culley D."/>
            <person name="Magnuson J.K."/>
            <person name="James T.Y."/>
            <person name="O'Malley M.A."/>
            <person name="Stajich J.E."/>
            <person name="Spatafora J.W."/>
            <person name="Visel A."/>
            <person name="Grigoriev I.V."/>
        </authorList>
    </citation>
    <scope>NUCLEOTIDE SEQUENCE [LARGE SCALE GENOMIC DNA]</scope>
    <source>
        <strain evidence="2 3">S4</strain>
    </source>
</reference>
<accession>A0A1Y1XF42</accession>
<feature type="compositionally biased region" description="Low complexity" evidence="1">
    <location>
        <begin position="34"/>
        <end position="78"/>
    </location>
</feature>
<organism evidence="2 3">
    <name type="scientific">Anaeromyces robustus</name>
    <dbReference type="NCBI Taxonomy" id="1754192"/>
    <lineage>
        <taxon>Eukaryota</taxon>
        <taxon>Fungi</taxon>
        <taxon>Fungi incertae sedis</taxon>
        <taxon>Chytridiomycota</taxon>
        <taxon>Chytridiomycota incertae sedis</taxon>
        <taxon>Neocallimastigomycetes</taxon>
        <taxon>Neocallimastigales</taxon>
        <taxon>Neocallimastigaceae</taxon>
        <taxon>Anaeromyces</taxon>
    </lineage>
</organism>
<dbReference type="EMBL" id="MCFG01000055">
    <property type="protein sequence ID" value="ORX84302.1"/>
    <property type="molecule type" value="Genomic_DNA"/>
</dbReference>
<evidence type="ECO:0000313" key="3">
    <source>
        <dbReference type="Proteomes" id="UP000193944"/>
    </source>
</evidence>
<dbReference type="AlphaFoldDB" id="A0A1Y1XF42"/>
<protein>
    <submittedName>
        <fullName evidence="2">Uncharacterized protein</fullName>
    </submittedName>
</protein>
<keyword evidence="3" id="KW-1185">Reference proteome</keyword>
<evidence type="ECO:0000313" key="2">
    <source>
        <dbReference type="EMBL" id="ORX84302.1"/>
    </source>
</evidence>
<evidence type="ECO:0000256" key="1">
    <source>
        <dbReference type="SAM" id="MobiDB-lite"/>
    </source>
</evidence>
<sequence length="126" mass="14454">MNINTQDFNMDNLHEMFMAMHMSDNVSSSPLQIPSATSPFSNSNFPNNSPTSITSSSPIDNTITNQNNNNNINNNNNNYQEAINRPEDVQMGDNGLSAYEEQMLFLQMQDQLYQQIEEERLRLQQM</sequence>
<feature type="region of interest" description="Disordered" evidence="1">
    <location>
        <begin position="26"/>
        <end position="93"/>
    </location>
</feature>
<comment type="caution">
    <text evidence="2">The sequence shown here is derived from an EMBL/GenBank/DDBJ whole genome shotgun (WGS) entry which is preliminary data.</text>
</comment>
<gene>
    <name evidence="2" type="ORF">BCR32DRAFT_326018</name>
</gene>
<name>A0A1Y1XF42_9FUNG</name>
<dbReference type="Proteomes" id="UP000193944">
    <property type="component" value="Unassembled WGS sequence"/>
</dbReference>
<reference evidence="2 3" key="1">
    <citation type="submission" date="2016-08" db="EMBL/GenBank/DDBJ databases">
        <title>A Parts List for Fungal Cellulosomes Revealed by Comparative Genomics.</title>
        <authorList>
            <consortium name="DOE Joint Genome Institute"/>
            <person name="Haitjema C.H."/>
            <person name="Gilmore S.P."/>
            <person name="Henske J.K."/>
            <person name="Solomon K.V."/>
            <person name="De Groot R."/>
            <person name="Kuo A."/>
            <person name="Mondo S.J."/>
            <person name="Salamov A.A."/>
            <person name="Labutti K."/>
            <person name="Zhao Z."/>
            <person name="Chiniquy J."/>
            <person name="Barry K."/>
            <person name="Brewer H.M."/>
            <person name="Purvine S.O."/>
            <person name="Wright A.T."/>
            <person name="Boxma B."/>
            <person name="Van Alen T."/>
            <person name="Hackstein J.H."/>
            <person name="Baker S.E."/>
            <person name="Grigoriev I.V."/>
            <person name="O'Malley M.A."/>
        </authorList>
    </citation>
    <scope>NUCLEOTIDE SEQUENCE [LARGE SCALE GENOMIC DNA]</scope>
    <source>
        <strain evidence="2 3">S4</strain>
    </source>
</reference>
<dbReference type="OrthoDB" id="2151308at2759"/>